<keyword evidence="3 6" id="KW-0547">Nucleotide-binding</keyword>
<dbReference type="InterPro" id="IPR050205">
    <property type="entry name" value="CDPK_Ser/Thr_kinases"/>
</dbReference>
<dbReference type="PROSITE" id="PS00108">
    <property type="entry name" value="PROTEIN_KINASE_ST"/>
    <property type="match status" value="1"/>
</dbReference>
<dbReference type="GO" id="GO:0005524">
    <property type="term" value="F:ATP binding"/>
    <property type="evidence" value="ECO:0007669"/>
    <property type="project" value="UniProtKB-UniRule"/>
</dbReference>
<reference evidence="9 10" key="1">
    <citation type="journal article" date="2004" name="Science">
        <title>The genome of the diatom Thalassiosira pseudonana: ecology, evolution, and metabolism.</title>
        <authorList>
            <person name="Armbrust E.V."/>
            <person name="Berges J.A."/>
            <person name="Bowler C."/>
            <person name="Green B.R."/>
            <person name="Martinez D."/>
            <person name="Putnam N.H."/>
            <person name="Zhou S."/>
            <person name="Allen A.E."/>
            <person name="Apt K.E."/>
            <person name="Bechner M."/>
            <person name="Brzezinski M.A."/>
            <person name="Chaal B.K."/>
            <person name="Chiovitti A."/>
            <person name="Davis A.K."/>
            <person name="Demarest M.S."/>
            <person name="Detter J.C."/>
            <person name="Glavina T."/>
            <person name="Goodstein D."/>
            <person name="Hadi M.Z."/>
            <person name="Hellsten U."/>
            <person name="Hildebrand M."/>
            <person name="Jenkins B.D."/>
            <person name="Jurka J."/>
            <person name="Kapitonov V.V."/>
            <person name="Kroger N."/>
            <person name="Lau W.W."/>
            <person name="Lane T.W."/>
            <person name="Larimer F.W."/>
            <person name="Lippmeier J.C."/>
            <person name="Lucas S."/>
            <person name="Medina M."/>
            <person name="Montsant A."/>
            <person name="Obornik M."/>
            <person name="Parker M.S."/>
            <person name="Palenik B."/>
            <person name="Pazour G.J."/>
            <person name="Richardson P.M."/>
            <person name="Rynearson T.A."/>
            <person name="Saito M.A."/>
            <person name="Schwartz D.C."/>
            <person name="Thamatrakoln K."/>
            <person name="Valentin K."/>
            <person name="Vardi A."/>
            <person name="Wilkerson F.P."/>
            <person name="Rokhsar D.S."/>
        </authorList>
    </citation>
    <scope>NUCLEOTIDE SEQUENCE [LARGE SCALE GENOMIC DNA]</scope>
    <source>
        <strain evidence="9 10">CCMP1335</strain>
    </source>
</reference>
<dbReference type="SMART" id="SM00220">
    <property type="entry name" value="S_TKc"/>
    <property type="match status" value="1"/>
</dbReference>
<dbReference type="RefSeq" id="XP_002292949.1">
    <property type="nucleotide sequence ID" value="XM_002292913.1"/>
</dbReference>
<feature type="non-terminal residue" evidence="9">
    <location>
        <position position="1"/>
    </location>
</feature>
<dbReference type="AlphaFoldDB" id="B8C9Y7"/>
<evidence type="ECO:0000256" key="2">
    <source>
        <dbReference type="ARBA" id="ARBA00022679"/>
    </source>
</evidence>
<dbReference type="GO" id="GO:0005737">
    <property type="term" value="C:cytoplasm"/>
    <property type="evidence" value="ECO:0000318"/>
    <property type="project" value="GO_Central"/>
</dbReference>
<name>B8C9Y7_THAPS</name>
<dbReference type="GeneID" id="7449363"/>
<keyword evidence="10" id="KW-1185">Reference proteome</keyword>
<evidence type="ECO:0000259" key="8">
    <source>
        <dbReference type="PROSITE" id="PS50011"/>
    </source>
</evidence>
<dbReference type="InterPro" id="IPR000719">
    <property type="entry name" value="Prot_kinase_dom"/>
</dbReference>
<organism evidence="9 10">
    <name type="scientific">Thalassiosira pseudonana</name>
    <name type="common">Marine diatom</name>
    <name type="synonym">Cyclotella nana</name>
    <dbReference type="NCBI Taxonomy" id="35128"/>
    <lineage>
        <taxon>Eukaryota</taxon>
        <taxon>Sar</taxon>
        <taxon>Stramenopiles</taxon>
        <taxon>Ochrophyta</taxon>
        <taxon>Bacillariophyta</taxon>
        <taxon>Coscinodiscophyceae</taxon>
        <taxon>Thalassiosirophycidae</taxon>
        <taxon>Thalassiosirales</taxon>
        <taxon>Thalassiosiraceae</taxon>
        <taxon>Thalassiosira</taxon>
    </lineage>
</organism>
<dbReference type="GO" id="GO:0009931">
    <property type="term" value="F:calcium-dependent protein serine/threonine kinase activity"/>
    <property type="evidence" value="ECO:0000318"/>
    <property type="project" value="GO_Central"/>
</dbReference>
<dbReference type="Gene3D" id="3.30.200.20">
    <property type="entry name" value="Phosphorylase Kinase, domain 1"/>
    <property type="match status" value="1"/>
</dbReference>
<dbReference type="InParanoid" id="B8C9Y7"/>
<dbReference type="PROSITE" id="PS00107">
    <property type="entry name" value="PROTEIN_KINASE_ATP"/>
    <property type="match status" value="1"/>
</dbReference>
<dbReference type="InterPro" id="IPR008271">
    <property type="entry name" value="Ser/Thr_kinase_AS"/>
</dbReference>
<evidence type="ECO:0000256" key="6">
    <source>
        <dbReference type="PROSITE-ProRule" id="PRU10141"/>
    </source>
</evidence>
<dbReference type="Pfam" id="PF00069">
    <property type="entry name" value="Pkinase"/>
    <property type="match status" value="1"/>
</dbReference>
<dbReference type="GO" id="GO:0005634">
    <property type="term" value="C:nucleus"/>
    <property type="evidence" value="ECO:0000318"/>
    <property type="project" value="GO_Central"/>
</dbReference>
<dbReference type="GO" id="GO:0005516">
    <property type="term" value="F:calmodulin binding"/>
    <property type="evidence" value="ECO:0000318"/>
    <property type="project" value="GO_Central"/>
</dbReference>
<proteinExistence type="inferred from homology"/>
<evidence type="ECO:0000256" key="7">
    <source>
        <dbReference type="RuleBase" id="RU000304"/>
    </source>
</evidence>
<dbReference type="PROSITE" id="PS50011">
    <property type="entry name" value="PROTEIN_KINASE_DOM"/>
    <property type="match status" value="1"/>
</dbReference>
<accession>B8C9Y7</accession>
<dbReference type="PaxDb" id="35128-Thaps36889"/>
<reference evidence="9 10" key="2">
    <citation type="journal article" date="2008" name="Nature">
        <title>The Phaeodactylum genome reveals the evolutionary history of diatom genomes.</title>
        <authorList>
            <person name="Bowler C."/>
            <person name="Allen A.E."/>
            <person name="Badger J.H."/>
            <person name="Grimwood J."/>
            <person name="Jabbari K."/>
            <person name="Kuo A."/>
            <person name="Maheswari U."/>
            <person name="Martens C."/>
            <person name="Maumus F."/>
            <person name="Otillar R.P."/>
            <person name="Rayko E."/>
            <person name="Salamov A."/>
            <person name="Vandepoele K."/>
            <person name="Beszteri B."/>
            <person name="Gruber A."/>
            <person name="Heijde M."/>
            <person name="Katinka M."/>
            <person name="Mock T."/>
            <person name="Valentin K."/>
            <person name="Verret F."/>
            <person name="Berges J.A."/>
            <person name="Brownlee C."/>
            <person name="Cadoret J.P."/>
            <person name="Chiovitti A."/>
            <person name="Choi C.J."/>
            <person name="Coesel S."/>
            <person name="De Martino A."/>
            <person name="Detter J.C."/>
            <person name="Durkin C."/>
            <person name="Falciatore A."/>
            <person name="Fournet J."/>
            <person name="Haruta M."/>
            <person name="Huysman M.J."/>
            <person name="Jenkins B.D."/>
            <person name="Jiroutova K."/>
            <person name="Jorgensen R.E."/>
            <person name="Joubert Y."/>
            <person name="Kaplan A."/>
            <person name="Kroger N."/>
            <person name="Kroth P.G."/>
            <person name="La Roche J."/>
            <person name="Lindquist E."/>
            <person name="Lommer M."/>
            <person name="Martin-Jezequel V."/>
            <person name="Lopez P.J."/>
            <person name="Lucas S."/>
            <person name="Mangogna M."/>
            <person name="McGinnis K."/>
            <person name="Medlin L.K."/>
            <person name="Montsant A."/>
            <person name="Oudot-Le Secq M.P."/>
            <person name="Napoli C."/>
            <person name="Obornik M."/>
            <person name="Parker M.S."/>
            <person name="Petit J.L."/>
            <person name="Porcel B.M."/>
            <person name="Poulsen N."/>
            <person name="Robison M."/>
            <person name="Rychlewski L."/>
            <person name="Rynearson T.A."/>
            <person name="Schmutz J."/>
            <person name="Shapiro H."/>
            <person name="Siaut M."/>
            <person name="Stanley M."/>
            <person name="Sussman M.R."/>
            <person name="Taylor A.R."/>
            <person name="Vardi A."/>
            <person name="von Dassow P."/>
            <person name="Vyverman W."/>
            <person name="Willis A."/>
            <person name="Wyrwicz L.S."/>
            <person name="Rokhsar D.S."/>
            <person name="Weissenbach J."/>
            <person name="Armbrust E.V."/>
            <person name="Green B.R."/>
            <person name="Van de Peer Y."/>
            <person name="Grigoriev I.V."/>
        </authorList>
    </citation>
    <scope>NUCLEOTIDE SEQUENCE [LARGE SCALE GENOMIC DNA]</scope>
    <source>
        <strain evidence="9 10">CCMP1335</strain>
    </source>
</reference>
<sequence>ILGTGQYGSVRTCIHNSTGNHYAVKSIEKSKIGRLDHLRREVMMLIRMNHDNIMKMVDCFECEEYLYIVTEQYSGGELFDAIRNNTDKDGCFSEAKAARIIKSLLEAVAYLHENGVVHRDIKPENILFESKDEDSDVKLIDFGLSRRHRKGVDPLMCNPVGTSYYMSPELLKGRYDNGCDTWSVGVVTYILLCGYPPLNGSSDQDIQRAVLNSNHHFKGRGWHNKSPQAKDFINRLLHRDVTKRFSAKEALMHPWIVEHWMDKMNVVEGCW</sequence>
<dbReference type="OMA" id="RPEYISF"/>
<evidence type="ECO:0000256" key="5">
    <source>
        <dbReference type="ARBA" id="ARBA00022840"/>
    </source>
</evidence>
<dbReference type="PIRSF" id="PIRSF000654">
    <property type="entry name" value="Integrin-linked_kinase"/>
    <property type="match status" value="1"/>
</dbReference>
<dbReference type="eggNOG" id="KOG0032">
    <property type="taxonomic scope" value="Eukaryota"/>
</dbReference>
<evidence type="ECO:0000313" key="10">
    <source>
        <dbReference type="Proteomes" id="UP000001449"/>
    </source>
</evidence>
<dbReference type="KEGG" id="tps:THAPSDRAFT_36889"/>
<dbReference type="FunFam" id="3.30.200.20:FF:000880">
    <property type="entry name" value="Predicted protein"/>
    <property type="match status" value="1"/>
</dbReference>
<feature type="domain" description="Protein kinase" evidence="8">
    <location>
        <begin position="1"/>
        <end position="256"/>
    </location>
</feature>
<dbReference type="Proteomes" id="UP000001449">
    <property type="component" value="Chromosome 12"/>
</dbReference>
<dbReference type="GO" id="GO:0004683">
    <property type="term" value="F:calcium/calmodulin-dependent protein kinase activity"/>
    <property type="evidence" value="ECO:0000318"/>
    <property type="project" value="GO_Central"/>
</dbReference>
<keyword evidence="5 6" id="KW-0067">ATP-binding</keyword>
<dbReference type="GO" id="GO:0035556">
    <property type="term" value="P:intracellular signal transduction"/>
    <property type="evidence" value="ECO:0000318"/>
    <property type="project" value="GO_Central"/>
</dbReference>
<feature type="binding site" evidence="6">
    <location>
        <position position="25"/>
    </location>
    <ligand>
        <name>ATP</name>
        <dbReference type="ChEBI" id="CHEBI:30616"/>
    </ligand>
</feature>
<comment type="similarity">
    <text evidence="7">Belongs to the protein kinase superfamily.</text>
</comment>
<evidence type="ECO:0000313" key="9">
    <source>
        <dbReference type="EMBL" id="EED89410.1"/>
    </source>
</evidence>
<protein>
    <recommendedName>
        <fullName evidence="8">Protein kinase domain-containing protein</fullName>
    </recommendedName>
</protein>
<gene>
    <name evidence="9" type="ORF">THAPSDRAFT_36889</name>
</gene>
<dbReference type="SUPFAM" id="SSF56112">
    <property type="entry name" value="Protein kinase-like (PK-like)"/>
    <property type="match status" value="1"/>
</dbReference>
<dbReference type="CDD" id="cd05117">
    <property type="entry name" value="STKc_CAMK"/>
    <property type="match status" value="1"/>
</dbReference>
<evidence type="ECO:0000256" key="4">
    <source>
        <dbReference type="ARBA" id="ARBA00022777"/>
    </source>
</evidence>
<dbReference type="InterPro" id="IPR011009">
    <property type="entry name" value="Kinase-like_dom_sf"/>
</dbReference>
<keyword evidence="4" id="KW-0418">Kinase</keyword>
<dbReference type="EMBL" id="CM000647">
    <property type="protein sequence ID" value="EED89410.1"/>
    <property type="molecule type" value="Genomic_DNA"/>
</dbReference>
<evidence type="ECO:0000256" key="3">
    <source>
        <dbReference type="ARBA" id="ARBA00022741"/>
    </source>
</evidence>
<dbReference type="InterPro" id="IPR017441">
    <property type="entry name" value="Protein_kinase_ATP_BS"/>
</dbReference>
<keyword evidence="1 7" id="KW-0723">Serine/threonine-protein kinase</keyword>
<keyword evidence="2" id="KW-0808">Transferase</keyword>
<dbReference type="Gene3D" id="1.10.510.10">
    <property type="entry name" value="Transferase(Phosphotransferase) domain 1"/>
    <property type="match status" value="1"/>
</dbReference>
<dbReference type="PANTHER" id="PTHR24349">
    <property type="entry name" value="SERINE/THREONINE-PROTEIN KINASE"/>
    <property type="match status" value="1"/>
</dbReference>
<evidence type="ECO:0000256" key="1">
    <source>
        <dbReference type="ARBA" id="ARBA00022527"/>
    </source>
</evidence>
<dbReference type="FunFam" id="1.10.510.10:FF:000475">
    <property type="entry name" value="Calcium-dependent protein kinase 5"/>
    <property type="match status" value="1"/>
</dbReference>
<dbReference type="HOGENOM" id="CLU_000288_63_0_1"/>